<dbReference type="GO" id="GO:0004673">
    <property type="term" value="F:protein histidine kinase activity"/>
    <property type="evidence" value="ECO:0007669"/>
    <property type="project" value="UniProtKB-EC"/>
</dbReference>
<feature type="domain" description="Signal transduction histidine kinase subgroup 3 dimerisation and phosphoacceptor" evidence="5">
    <location>
        <begin position="211"/>
        <end position="275"/>
    </location>
</feature>
<reference evidence="6 7" key="1">
    <citation type="submission" date="2023-07" db="EMBL/GenBank/DDBJ databases">
        <title>Sequencing the genomes of 1000 actinobacteria strains.</title>
        <authorList>
            <person name="Klenk H.-P."/>
        </authorList>
    </citation>
    <scope>NUCLEOTIDE SEQUENCE [LARGE SCALE GENOMIC DNA]</scope>
    <source>
        <strain evidence="6 7">DSM 14555</strain>
    </source>
</reference>
<feature type="transmembrane region" description="Helical" evidence="4">
    <location>
        <begin position="170"/>
        <end position="190"/>
    </location>
</feature>
<dbReference type="Pfam" id="PF07730">
    <property type="entry name" value="HisKA_3"/>
    <property type="match status" value="1"/>
</dbReference>
<feature type="transmembrane region" description="Helical" evidence="4">
    <location>
        <begin position="86"/>
        <end position="106"/>
    </location>
</feature>
<evidence type="ECO:0000313" key="7">
    <source>
        <dbReference type="Proteomes" id="UP001185069"/>
    </source>
</evidence>
<keyword evidence="4" id="KW-1133">Transmembrane helix</keyword>
<dbReference type="InterPro" id="IPR036890">
    <property type="entry name" value="HATPase_C_sf"/>
</dbReference>
<evidence type="ECO:0000256" key="2">
    <source>
        <dbReference type="ARBA" id="ARBA00022777"/>
    </source>
</evidence>
<name>A0ABU1JAE8_9MICC</name>
<accession>A0ABU1JAE8</accession>
<dbReference type="PANTHER" id="PTHR24421:SF63">
    <property type="entry name" value="SENSOR HISTIDINE KINASE DESK"/>
    <property type="match status" value="1"/>
</dbReference>
<keyword evidence="4" id="KW-0812">Transmembrane</keyword>
<dbReference type="Proteomes" id="UP001185069">
    <property type="component" value="Unassembled WGS sequence"/>
</dbReference>
<dbReference type="Gene3D" id="3.30.565.10">
    <property type="entry name" value="Histidine kinase-like ATPase, C-terminal domain"/>
    <property type="match status" value="1"/>
</dbReference>
<dbReference type="SUPFAM" id="SSF55874">
    <property type="entry name" value="ATPase domain of HSP90 chaperone/DNA topoisomerase II/histidine kinase"/>
    <property type="match status" value="1"/>
</dbReference>
<feature type="transmembrane region" description="Helical" evidence="4">
    <location>
        <begin position="51"/>
        <end position="74"/>
    </location>
</feature>
<dbReference type="EMBL" id="JAVDQF010000001">
    <property type="protein sequence ID" value="MDR6269353.1"/>
    <property type="molecule type" value="Genomic_DNA"/>
</dbReference>
<dbReference type="CDD" id="cd16917">
    <property type="entry name" value="HATPase_UhpB-NarQ-NarX-like"/>
    <property type="match status" value="1"/>
</dbReference>
<organism evidence="6 7">
    <name type="scientific">Arthrobacter russicus</name>
    <dbReference type="NCBI Taxonomy" id="172040"/>
    <lineage>
        <taxon>Bacteria</taxon>
        <taxon>Bacillati</taxon>
        <taxon>Actinomycetota</taxon>
        <taxon>Actinomycetes</taxon>
        <taxon>Micrococcales</taxon>
        <taxon>Micrococcaceae</taxon>
        <taxon>Arthrobacter</taxon>
    </lineage>
</organism>
<dbReference type="InterPro" id="IPR050482">
    <property type="entry name" value="Sensor_HK_TwoCompSys"/>
</dbReference>
<evidence type="ECO:0000313" key="6">
    <source>
        <dbReference type="EMBL" id="MDR6269353.1"/>
    </source>
</evidence>
<protein>
    <submittedName>
        <fullName evidence="6">Two-component system sensor histidine kinase DesK</fullName>
        <ecNumber evidence="6">2.7.13.3</ecNumber>
    </submittedName>
</protein>
<dbReference type="Gene3D" id="1.20.5.1930">
    <property type="match status" value="1"/>
</dbReference>
<comment type="caution">
    <text evidence="6">The sequence shown here is derived from an EMBL/GenBank/DDBJ whole genome shotgun (WGS) entry which is preliminary data.</text>
</comment>
<sequence>MSSQLPGHRIEVASERGVLLTWRYTVGSIVFVVVSSYLVVVGAVFLPPRPLAGTSVVLLVSVLLSLAATIRFGWLLKPGLGSGLPALRYTLMLLLPALLSIVFAVADGSHDPFFLLPAWWAACFLASLLPRRRLLATAVAAGLLTAIYFAAVAAAKVDLANSVYFQTAGFYFWFLVVMVPSVLIGGLWWWDIVVQLNSSRKAYGDLSVARERLRFAADLHDIQGHHLQVIALKTELAERVIDTDPATAKQQIHEAQVLARTALQDTRALVRGYRRVAFTTELKNAGEVLEAASIRASVQAEEAELSSEQGSLFGSVIREGTTNILRHSSAEEVSIRFWTEAGKLVLTVRNDGVAEPEAGTPSLLLGNDSGTGLAALQERLAAAGGSFDYGPDDGGFLLTATIPEES</sequence>
<proteinExistence type="predicted"/>
<keyword evidence="1 6" id="KW-0808">Transferase</keyword>
<feature type="transmembrane region" description="Helical" evidence="4">
    <location>
        <begin position="21"/>
        <end position="45"/>
    </location>
</feature>
<evidence type="ECO:0000256" key="1">
    <source>
        <dbReference type="ARBA" id="ARBA00022679"/>
    </source>
</evidence>
<feature type="transmembrane region" description="Helical" evidence="4">
    <location>
        <begin position="134"/>
        <end position="155"/>
    </location>
</feature>
<keyword evidence="4" id="KW-0472">Membrane</keyword>
<evidence type="ECO:0000256" key="3">
    <source>
        <dbReference type="ARBA" id="ARBA00023012"/>
    </source>
</evidence>
<keyword evidence="7" id="KW-1185">Reference proteome</keyword>
<dbReference type="RefSeq" id="WP_309797607.1">
    <property type="nucleotide sequence ID" value="NZ_BAAAHY010000005.1"/>
</dbReference>
<keyword evidence="2 6" id="KW-0418">Kinase</keyword>
<evidence type="ECO:0000256" key="4">
    <source>
        <dbReference type="SAM" id="Phobius"/>
    </source>
</evidence>
<dbReference type="InterPro" id="IPR011712">
    <property type="entry name" value="Sig_transdc_His_kin_sub3_dim/P"/>
</dbReference>
<gene>
    <name evidence="6" type="ORF">JOE69_001591</name>
</gene>
<dbReference type="PANTHER" id="PTHR24421">
    <property type="entry name" value="NITRATE/NITRITE SENSOR PROTEIN NARX-RELATED"/>
    <property type="match status" value="1"/>
</dbReference>
<evidence type="ECO:0000259" key="5">
    <source>
        <dbReference type="Pfam" id="PF07730"/>
    </source>
</evidence>
<keyword evidence="3" id="KW-0902">Two-component regulatory system</keyword>
<dbReference type="EC" id="2.7.13.3" evidence="6"/>